<dbReference type="PANTHER" id="PTHR11740:SF36">
    <property type="entry name" value="CASEIN KINASE II SUBUNIT BETA"/>
    <property type="match status" value="1"/>
</dbReference>
<dbReference type="SUPFAM" id="SSF57798">
    <property type="entry name" value="Casein kinase II beta subunit"/>
    <property type="match status" value="1"/>
</dbReference>
<dbReference type="GO" id="GO:0005956">
    <property type="term" value="C:protein kinase CK2 complex"/>
    <property type="evidence" value="ECO:0007669"/>
    <property type="project" value="UniProtKB-UniRule"/>
</dbReference>
<dbReference type="InterPro" id="IPR016149">
    <property type="entry name" value="Casein_kin_II_reg-sub_N"/>
</dbReference>
<gene>
    <name evidence="4" type="primary">At2g44680_7</name>
    <name evidence="4" type="ORF">g.52686</name>
</gene>
<dbReference type="GO" id="GO:0019887">
    <property type="term" value="F:protein kinase regulator activity"/>
    <property type="evidence" value="ECO:0007669"/>
    <property type="project" value="InterPro"/>
</dbReference>
<feature type="compositionally biased region" description="Polar residues" evidence="3">
    <location>
        <begin position="17"/>
        <end position="30"/>
    </location>
</feature>
<protein>
    <recommendedName>
        <fullName evidence="2">Casein kinase II subunit beta</fullName>
        <shortName evidence="2">CK II beta</shortName>
    </recommendedName>
</protein>
<dbReference type="FunFam" id="1.10.1820.10:FF:000005">
    <property type="entry name" value="Casein kinase II subunit beta"/>
    <property type="match status" value="1"/>
</dbReference>
<dbReference type="GO" id="GO:0005737">
    <property type="term" value="C:cytoplasm"/>
    <property type="evidence" value="ECO:0007669"/>
    <property type="project" value="TreeGrafter"/>
</dbReference>
<dbReference type="Gene3D" id="2.20.25.20">
    <property type="match status" value="1"/>
</dbReference>
<evidence type="ECO:0000256" key="2">
    <source>
        <dbReference type="RuleBase" id="RU361268"/>
    </source>
</evidence>
<dbReference type="AlphaFoldDB" id="A0A1D1YEH9"/>
<evidence type="ECO:0000256" key="3">
    <source>
        <dbReference type="SAM" id="MobiDB-lite"/>
    </source>
</evidence>
<feature type="region of interest" description="Disordered" evidence="3">
    <location>
        <begin position="1"/>
        <end position="92"/>
    </location>
</feature>
<dbReference type="EMBL" id="GDJX01014919">
    <property type="protein sequence ID" value="JAT53017.1"/>
    <property type="molecule type" value="Transcribed_RNA"/>
</dbReference>
<feature type="compositionally biased region" description="Polar residues" evidence="3">
    <location>
        <begin position="78"/>
        <end position="89"/>
    </location>
</feature>
<organism evidence="4">
    <name type="scientific">Anthurium amnicola</name>
    <dbReference type="NCBI Taxonomy" id="1678845"/>
    <lineage>
        <taxon>Eukaryota</taxon>
        <taxon>Viridiplantae</taxon>
        <taxon>Streptophyta</taxon>
        <taxon>Embryophyta</taxon>
        <taxon>Tracheophyta</taxon>
        <taxon>Spermatophyta</taxon>
        <taxon>Magnoliopsida</taxon>
        <taxon>Liliopsida</taxon>
        <taxon>Araceae</taxon>
        <taxon>Pothoideae</taxon>
        <taxon>Potheae</taxon>
        <taxon>Anthurium</taxon>
    </lineage>
</organism>
<dbReference type="InterPro" id="IPR000704">
    <property type="entry name" value="Casein_kinase_II_reg-sub"/>
</dbReference>
<evidence type="ECO:0000313" key="4">
    <source>
        <dbReference type="EMBL" id="JAT53017.1"/>
    </source>
</evidence>
<keyword evidence="4" id="KW-0418">Kinase</keyword>
<name>A0A1D1YEH9_9ARAE</name>
<dbReference type="Gene3D" id="1.10.1820.10">
    <property type="entry name" value="protein kinase ck2 holoenzyme, chain C, domain 1"/>
    <property type="match status" value="1"/>
</dbReference>
<dbReference type="SMART" id="SM01085">
    <property type="entry name" value="CK_II_beta"/>
    <property type="match status" value="1"/>
</dbReference>
<comment type="similarity">
    <text evidence="1 2">Belongs to the casein kinase 2 subunit beta family.</text>
</comment>
<reference evidence="4" key="1">
    <citation type="submission" date="2015-07" db="EMBL/GenBank/DDBJ databases">
        <title>Transcriptome Assembly of Anthurium amnicola.</title>
        <authorList>
            <person name="Suzuki J."/>
        </authorList>
    </citation>
    <scope>NUCLEOTIDE SEQUENCE</scope>
</reference>
<dbReference type="PRINTS" id="PR00472">
    <property type="entry name" value="CASNKINASEII"/>
</dbReference>
<proteinExistence type="inferred from homology"/>
<dbReference type="PROSITE" id="PS01101">
    <property type="entry name" value="CK2_BETA"/>
    <property type="match status" value="1"/>
</dbReference>
<dbReference type="InterPro" id="IPR035991">
    <property type="entry name" value="Casein_kinase_II_beta-like"/>
</dbReference>
<evidence type="ECO:0000256" key="1">
    <source>
        <dbReference type="ARBA" id="ARBA00006941"/>
    </source>
</evidence>
<comment type="function">
    <text evidence="2">Plays a complex role in regulating the basal catalytic activity of the alpha subunit.</text>
</comment>
<dbReference type="GO" id="GO:0016301">
    <property type="term" value="F:kinase activity"/>
    <property type="evidence" value="ECO:0007669"/>
    <property type="project" value="UniProtKB-KW"/>
</dbReference>
<accession>A0A1D1YEH9</accession>
<dbReference type="Pfam" id="PF01214">
    <property type="entry name" value="CK_II_beta"/>
    <property type="match status" value="1"/>
</dbReference>
<keyword evidence="4" id="KW-0808">Transferase</keyword>
<dbReference type="FunFam" id="2.20.25.20:FF:000001">
    <property type="entry name" value="Casein kinase II subunit beta"/>
    <property type="match status" value="1"/>
</dbReference>
<comment type="subunit">
    <text evidence="2">Tetramer of two alpha and two beta subunits.</text>
</comment>
<sequence>MMNSAMAPSRATRRSSSHPNLTAVTGQTNPRVAAPVVNPGSKKRPESGSASGVRGGGKEAKQQYHQFHGQSPPPELSDTGSEGTELSTSEGDDSSWISWFCGLKGNELLCEVDEDYIQDDFNLCGLQGQVPYYDHALDMILDSDSFSGELNGEEHSEIESAAELLYGLIHARYILTSKGLNTMHEKYKRGDFGWCPRVFCAGQPCLPVGIYDIPRNGSVKIFCPKCEDLYLPRCKYQNNMDGAYIGTTFPHLYLMTYPSAKPAKPVQSYVPRVFGFKLHKSSK</sequence>
<dbReference type="PANTHER" id="PTHR11740">
    <property type="entry name" value="CASEIN KINASE II SUBUNIT BETA"/>
    <property type="match status" value="1"/>
</dbReference>